<organism evidence="1 2">
    <name type="scientific">Rattus norvegicus</name>
    <name type="common">Rat</name>
    <dbReference type="NCBI Taxonomy" id="10116"/>
    <lineage>
        <taxon>Eukaryota</taxon>
        <taxon>Metazoa</taxon>
        <taxon>Chordata</taxon>
        <taxon>Craniata</taxon>
        <taxon>Vertebrata</taxon>
        <taxon>Euteleostomi</taxon>
        <taxon>Mammalia</taxon>
        <taxon>Eutheria</taxon>
        <taxon>Euarchontoglires</taxon>
        <taxon>Glires</taxon>
        <taxon>Rodentia</taxon>
        <taxon>Myomorpha</taxon>
        <taxon>Muroidea</taxon>
        <taxon>Muridae</taxon>
        <taxon>Murinae</taxon>
        <taxon>Rattus</taxon>
    </lineage>
</organism>
<evidence type="ECO:0000313" key="1">
    <source>
        <dbReference type="EMBL" id="EDM05385.1"/>
    </source>
</evidence>
<evidence type="ECO:0000313" key="2">
    <source>
        <dbReference type="Proteomes" id="UP000234681"/>
    </source>
</evidence>
<dbReference type="AlphaFoldDB" id="A6HH80"/>
<proteinExistence type="predicted"/>
<dbReference type="EMBL" id="CH473948">
    <property type="protein sequence ID" value="EDM05385.1"/>
    <property type="molecule type" value="Genomic_DNA"/>
</dbReference>
<sequence>MKDDRYCEFTRSDQCVHLASSVATRQTFLLNVM</sequence>
<dbReference type="Proteomes" id="UP000234681">
    <property type="component" value="Chromosome 10"/>
</dbReference>
<accession>A6HH80</accession>
<reference evidence="1 2" key="1">
    <citation type="submission" date="2005-07" db="EMBL/GenBank/DDBJ databases">
        <authorList>
            <person name="Mural R.J."/>
            <person name="Li P.W."/>
            <person name="Adams M.D."/>
            <person name="Amanatides P.G."/>
            <person name="Baden-Tillson H."/>
            <person name="Barnstead M."/>
            <person name="Chin S.H."/>
            <person name="Dew I."/>
            <person name="Evans C.A."/>
            <person name="Ferriera S."/>
            <person name="Flanigan M."/>
            <person name="Fosler C."/>
            <person name="Glodek A."/>
            <person name="Gu Z."/>
            <person name="Holt R.A."/>
            <person name="Jennings D."/>
            <person name="Kraft C.L."/>
            <person name="Lu F."/>
            <person name="Nguyen T."/>
            <person name="Nusskern D.R."/>
            <person name="Pfannkoch C.M."/>
            <person name="Sitter C."/>
            <person name="Sutton G.G."/>
            <person name="Venter J.C."/>
            <person name="Wang Z."/>
            <person name="Woodage T."/>
            <person name="Zheng X.H."/>
            <person name="Zhong F."/>
        </authorList>
    </citation>
    <scope>NUCLEOTIDE SEQUENCE [LARGE SCALE GENOMIC DNA]</scope>
    <source>
        <strain>BN</strain>
        <strain evidence="2">Sprague-Dawley</strain>
    </source>
</reference>
<name>A6HH80_RAT</name>
<gene>
    <name evidence="1" type="ORF">rCG_34178</name>
</gene>
<protein>
    <submittedName>
        <fullName evidence="1">RCG34178</fullName>
    </submittedName>
</protein>